<dbReference type="InterPro" id="IPR001128">
    <property type="entry name" value="Cyt_P450"/>
</dbReference>
<comment type="cofactor">
    <cofactor evidence="1 5">
        <name>heme</name>
        <dbReference type="ChEBI" id="CHEBI:30413"/>
    </cofactor>
</comment>
<evidence type="ECO:0000256" key="1">
    <source>
        <dbReference type="ARBA" id="ARBA00001971"/>
    </source>
</evidence>
<evidence type="ECO:0000256" key="2">
    <source>
        <dbReference type="ARBA" id="ARBA00010617"/>
    </source>
</evidence>
<keyword evidence="5 6" id="KW-0349">Heme</keyword>
<dbReference type="InterPro" id="IPR036396">
    <property type="entry name" value="Cyt_P450_sf"/>
</dbReference>
<dbReference type="Gene3D" id="1.10.630.10">
    <property type="entry name" value="Cytochrome P450"/>
    <property type="match status" value="1"/>
</dbReference>
<dbReference type="OrthoDB" id="1844152at2759"/>
<dbReference type="InterPro" id="IPR017972">
    <property type="entry name" value="Cyt_P450_CS"/>
</dbReference>
<name>A0A8H3LLX2_9GLOM</name>
<dbReference type="PROSITE" id="PS00086">
    <property type="entry name" value="CYTOCHROME_P450"/>
    <property type="match status" value="1"/>
</dbReference>
<evidence type="ECO:0000313" key="7">
    <source>
        <dbReference type="EMBL" id="GES91073.1"/>
    </source>
</evidence>
<dbReference type="Pfam" id="PF00067">
    <property type="entry name" value="p450"/>
    <property type="match status" value="1"/>
</dbReference>
<evidence type="ECO:0000256" key="3">
    <source>
        <dbReference type="ARBA" id="ARBA00022723"/>
    </source>
</evidence>
<keyword evidence="6" id="KW-0503">Monooxygenase</keyword>
<evidence type="ECO:0000256" key="6">
    <source>
        <dbReference type="RuleBase" id="RU000461"/>
    </source>
</evidence>
<dbReference type="PRINTS" id="PR00465">
    <property type="entry name" value="EP450IV"/>
</dbReference>
<dbReference type="InterPro" id="IPR002403">
    <property type="entry name" value="Cyt_P450_E_grp-IV"/>
</dbReference>
<evidence type="ECO:0000313" key="8">
    <source>
        <dbReference type="Proteomes" id="UP000615446"/>
    </source>
</evidence>
<keyword evidence="6" id="KW-0560">Oxidoreductase</keyword>
<proteinExistence type="inferred from homology"/>
<dbReference type="EMBL" id="BLAL01000197">
    <property type="protein sequence ID" value="GES91073.1"/>
    <property type="molecule type" value="Genomic_DNA"/>
</dbReference>
<dbReference type="Proteomes" id="UP000615446">
    <property type="component" value="Unassembled WGS sequence"/>
</dbReference>
<dbReference type="CDD" id="cd11041">
    <property type="entry name" value="CYP503A1-like"/>
    <property type="match status" value="1"/>
</dbReference>
<dbReference type="GO" id="GO:0005506">
    <property type="term" value="F:iron ion binding"/>
    <property type="evidence" value="ECO:0007669"/>
    <property type="project" value="InterPro"/>
</dbReference>
<gene>
    <name evidence="7" type="ORF">RCL2_001790500</name>
</gene>
<reference evidence="7" key="1">
    <citation type="submission" date="2019-10" db="EMBL/GenBank/DDBJ databases">
        <title>Conservation and host-specific expression of non-tandemly repeated heterogenous ribosome RNA gene in arbuscular mycorrhizal fungi.</title>
        <authorList>
            <person name="Maeda T."/>
            <person name="Kobayashi Y."/>
            <person name="Nakagawa T."/>
            <person name="Ezawa T."/>
            <person name="Yamaguchi K."/>
            <person name="Bino T."/>
            <person name="Nishimoto Y."/>
            <person name="Shigenobu S."/>
            <person name="Kawaguchi M."/>
        </authorList>
    </citation>
    <scope>NUCLEOTIDE SEQUENCE</scope>
    <source>
        <strain evidence="7">HR1</strain>
    </source>
</reference>
<feature type="binding site" description="axial binding residue" evidence="5">
    <location>
        <position position="441"/>
    </location>
    <ligand>
        <name>heme</name>
        <dbReference type="ChEBI" id="CHEBI:30413"/>
    </ligand>
    <ligandPart>
        <name>Fe</name>
        <dbReference type="ChEBI" id="CHEBI:18248"/>
    </ligandPart>
</feature>
<dbReference type="PANTHER" id="PTHR46206">
    <property type="entry name" value="CYTOCHROME P450"/>
    <property type="match status" value="1"/>
</dbReference>
<dbReference type="AlphaFoldDB" id="A0A8H3LLX2"/>
<protein>
    <submittedName>
        <fullName evidence="7">Cytochrome P450</fullName>
    </submittedName>
</protein>
<comment type="similarity">
    <text evidence="2 6">Belongs to the cytochrome P450 family.</text>
</comment>
<comment type="caution">
    <text evidence="7">The sequence shown here is derived from an EMBL/GenBank/DDBJ whole genome shotgun (WGS) entry which is preliminary data.</text>
</comment>
<dbReference type="GO" id="GO:0016705">
    <property type="term" value="F:oxidoreductase activity, acting on paired donors, with incorporation or reduction of molecular oxygen"/>
    <property type="evidence" value="ECO:0007669"/>
    <property type="project" value="InterPro"/>
</dbReference>
<dbReference type="SUPFAM" id="SSF48264">
    <property type="entry name" value="Cytochrome P450"/>
    <property type="match status" value="1"/>
</dbReference>
<sequence length="496" mass="57646">MYQSIILASILIAVYILKRQREQKLNLAPLVPYKIPIIGHTISYMFNCEEFTKKCREDYGDMYCLYLFGQIVTIVGKDHTSEVLSRDDIFDFTEEFRKRVPGEVMFANINGFGDPVYNVKIVKEFITNKLNLYNGRIQKAFYSATQRYIGDFDDKRTIRNLYNVMLKIVANPIANILIGEEESTYDEIITTFSEFTNDIAVFIAIPPILDFIYPGLHYYMNRVVVRLGLFNPAEKHRNVLTRHVKHQVDKRLREKQIYGDSWKRPDDLLQNFMEEPFFNPKNIDYEAITNRLSIFIFAAIHTTAKSVTNAVVDLASRPEYMRELYEEQLEIHKKADENGILPYDSLNEMKKLDSFLRESFRMTGDIIALPHYVLEDFTFSNGYQVQKGQVVDIDFSDIHNDEPMQGQNPESFDAFRHIDVNFPASKVTKNFMTFGGGKHACPGRFFAVNGIKYFLHNIILNYNFRTESGKVEAKIPFGPIKMPSNKGIIFEKRLKI</sequence>
<dbReference type="GO" id="GO:0004497">
    <property type="term" value="F:monooxygenase activity"/>
    <property type="evidence" value="ECO:0007669"/>
    <property type="project" value="UniProtKB-KW"/>
</dbReference>
<evidence type="ECO:0000256" key="5">
    <source>
        <dbReference type="PIRSR" id="PIRSR602403-1"/>
    </source>
</evidence>
<dbReference type="GO" id="GO:0020037">
    <property type="term" value="F:heme binding"/>
    <property type="evidence" value="ECO:0007669"/>
    <property type="project" value="InterPro"/>
</dbReference>
<keyword evidence="3 5" id="KW-0479">Metal-binding</keyword>
<keyword evidence="4 5" id="KW-0408">Iron</keyword>
<organism evidence="7 8">
    <name type="scientific">Rhizophagus clarus</name>
    <dbReference type="NCBI Taxonomy" id="94130"/>
    <lineage>
        <taxon>Eukaryota</taxon>
        <taxon>Fungi</taxon>
        <taxon>Fungi incertae sedis</taxon>
        <taxon>Mucoromycota</taxon>
        <taxon>Glomeromycotina</taxon>
        <taxon>Glomeromycetes</taxon>
        <taxon>Glomerales</taxon>
        <taxon>Glomeraceae</taxon>
        <taxon>Rhizophagus</taxon>
    </lineage>
</organism>
<accession>A0A8H3LLX2</accession>
<evidence type="ECO:0000256" key="4">
    <source>
        <dbReference type="ARBA" id="ARBA00023004"/>
    </source>
</evidence>